<dbReference type="EMBL" id="BK063061">
    <property type="protein sequence ID" value="DBA11613.1"/>
    <property type="molecule type" value="Genomic_DNA"/>
</dbReference>
<accession>A0AA48SF15</accession>
<evidence type="ECO:0000313" key="1">
    <source>
        <dbReference type="EMBL" id="DBA11613.1"/>
    </source>
</evidence>
<protein>
    <submittedName>
        <fullName evidence="1">ORF73</fullName>
    </submittedName>
</protein>
<organism evidence="1">
    <name type="scientific">Malaco herpesvirus 2</name>
    <dbReference type="NCBI Taxonomy" id="3031798"/>
    <lineage>
        <taxon>Viruses</taxon>
        <taxon>Duplodnaviria</taxon>
        <taxon>Heunggongvirae</taxon>
        <taxon>Peploviricota</taxon>
        <taxon>Herviviricetes</taxon>
        <taxon>Herpesvirales</taxon>
        <taxon>Malacoherpesviridae</taxon>
    </lineage>
</organism>
<name>A0AA48SF15_9VIRU</name>
<reference evidence="1" key="2">
    <citation type="submission" date="2023-01" db="EMBL/GenBank/DDBJ databases">
        <authorList>
            <person name="Rosani U."/>
            <person name="Delmont T.O."/>
            <person name="Gaia M."/>
            <person name="Krupovic M."/>
        </authorList>
    </citation>
    <scope>NUCLEOTIDE SEQUENCE</scope>
    <source>
        <strain evidence="1">MalacoHV2/Med/2018 153</strain>
    </source>
</reference>
<proteinExistence type="predicted"/>
<sequence length="494" mass="56932">MNFCDIKNDITTARLNNTFYRNGYTFRSRFHSNCLTDDRLVAGEFTFAEQKGFFGKQSGTLISNGTRWERLGEIDKELDFKMALQINIFDKIKVHTNAYFILNGLRQLSISCLSGAKEKTQRMLNVNKGVSYAIFSTETFKTLDPVGSIAKHKIVDSTHLSHCHGNMYLNNININKPKGISEFIIINRMIHARYCINNPKARCVLVLNSCNEFNNSVTIDSPFNAIYDIEHFKEEALCNRDKNKFTLSHKSNFGTYKTLIDCSYLEEKTCGVNEDSNVSFLPKIKEMQLHDRCLNISGMEGFKLLPILCNEGIKILNTSHVSIAINNCKNLLERISNSLIWFPLNQFVDFVCYSCGTHKMSPNDEYLFYVSVLIPLCERLFPNRKNYAQSTHFCDQLPKASNLFNVDDVNLITHKYTNPHSSRLFRKAKPTSFNIYEPHLNKIKKGKNTQKNLIYGNKRGMLVRRKSRNVSIAQLYENHSVHYRNLFDSLMLSK</sequence>
<reference evidence="1" key="1">
    <citation type="journal article" date="2023" name="Front. Mar. Sci.">
        <title>Tracing the invertebrate herpesviruses in the global sequence datasets.</title>
        <authorList>
            <person name="Rosani U."/>
            <person name="Gaia M."/>
            <person name="Delmont T.O."/>
            <person name="Krupovic M."/>
        </authorList>
    </citation>
    <scope>NUCLEOTIDE SEQUENCE</scope>
    <source>
        <strain evidence="1">MalacoHV2/Med/2018 153</strain>
    </source>
</reference>